<sequence length="304" mass="34299">MTYQDEEDEVVPELSVRMTEEGQKGMYLAIGEVGGDGVDGEDGDGCCFTPRRVRVRNWRACFWYWVRLFLLFAALGVVIAACVKWVWPYLMDNEIVPVLNWETATFSAPVLAVLIVASLAIFPSLLFPSSPSMWIAGMSFGYGFGFLLCISGMTVGLSLPYFFGSLFYHKIQGWMDKYPKRASLIRSAGEGNWFHQFRSVILIRVSPFPYMIYNYCAVATNVRFCPYFFGSLIGVVPEIFVTMYTGILIKALADASHDRHRLSAPDIIFNVLGFLLTVSATVIFTIYAKRKLKALQKEDEPLLQ</sequence>
<dbReference type="Proteomes" id="UP001057402">
    <property type="component" value="Chromosome 5"/>
</dbReference>
<organism evidence="1 2">
    <name type="scientific">Melastoma candidum</name>
    <dbReference type="NCBI Taxonomy" id="119954"/>
    <lineage>
        <taxon>Eukaryota</taxon>
        <taxon>Viridiplantae</taxon>
        <taxon>Streptophyta</taxon>
        <taxon>Embryophyta</taxon>
        <taxon>Tracheophyta</taxon>
        <taxon>Spermatophyta</taxon>
        <taxon>Magnoliopsida</taxon>
        <taxon>eudicotyledons</taxon>
        <taxon>Gunneridae</taxon>
        <taxon>Pentapetalae</taxon>
        <taxon>rosids</taxon>
        <taxon>malvids</taxon>
        <taxon>Myrtales</taxon>
        <taxon>Melastomataceae</taxon>
        <taxon>Melastomatoideae</taxon>
        <taxon>Melastomateae</taxon>
        <taxon>Melastoma</taxon>
    </lineage>
</organism>
<proteinExistence type="predicted"/>
<protein>
    <submittedName>
        <fullName evidence="1">Uncharacterized protein</fullName>
    </submittedName>
</protein>
<reference evidence="2" key="1">
    <citation type="journal article" date="2023" name="Front. Plant Sci.">
        <title>Chromosomal-level genome assembly of Melastoma candidum provides insights into trichome evolution.</title>
        <authorList>
            <person name="Zhong Y."/>
            <person name="Wu W."/>
            <person name="Sun C."/>
            <person name="Zou P."/>
            <person name="Liu Y."/>
            <person name="Dai S."/>
            <person name="Zhou R."/>
        </authorList>
    </citation>
    <scope>NUCLEOTIDE SEQUENCE [LARGE SCALE GENOMIC DNA]</scope>
</reference>
<evidence type="ECO:0000313" key="2">
    <source>
        <dbReference type="Proteomes" id="UP001057402"/>
    </source>
</evidence>
<accession>A0ACB9QY82</accession>
<dbReference type="EMBL" id="CM042884">
    <property type="protein sequence ID" value="KAI4370369.1"/>
    <property type="molecule type" value="Genomic_DNA"/>
</dbReference>
<gene>
    <name evidence="1" type="ORF">MLD38_018728</name>
</gene>
<comment type="caution">
    <text evidence="1">The sequence shown here is derived from an EMBL/GenBank/DDBJ whole genome shotgun (WGS) entry which is preliminary data.</text>
</comment>
<keyword evidence="2" id="KW-1185">Reference proteome</keyword>
<name>A0ACB9QY82_9MYRT</name>
<evidence type="ECO:0000313" key="1">
    <source>
        <dbReference type="EMBL" id="KAI4370369.1"/>
    </source>
</evidence>